<dbReference type="InterPro" id="IPR014729">
    <property type="entry name" value="Rossmann-like_a/b/a_fold"/>
</dbReference>
<dbReference type="PANTHER" id="PTHR43196">
    <property type="entry name" value="SULFATE ADENYLYLTRANSFERASE SUBUNIT 2"/>
    <property type="match status" value="1"/>
</dbReference>
<dbReference type="AlphaFoldDB" id="A0A450UWR6"/>
<feature type="domain" description="Phosphoadenosine phosphosulphate reductase" evidence="1">
    <location>
        <begin position="49"/>
        <end position="233"/>
    </location>
</feature>
<gene>
    <name evidence="2" type="ORF">BECKLFY1418B_GA0070995_10935</name>
</gene>
<dbReference type="Gene3D" id="3.40.50.620">
    <property type="entry name" value="HUPs"/>
    <property type="match status" value="1"/>
</dbReference>
<sequence length="472" mass="53605">MLLDTRQDVPLLSLHCEPSGKSIHLANHLPKTTLSELQNLYLSDDRPWVVAFSGGKDSTLLLQLVFDSMLRLGHHASKPVHVVSCDTRVEAPNISAYLNEVLVRIEKGGKRHGLNLLVHLVSPEARESFWGKLIGKGYPSPTRWFRWCTTNMKIRPTRRVIEQITRESGSVVLLLGTRFGESSQRGRRMKDREYTARGLNPHHEIPNALVAAPISHWNTDEVWEYLFNHNPPPWGGSHDFLLDLYRQAAGGECPIVLDLDTPSCGGSRFGCWTCTVVKQDKSMQGFIDTGGTWMQPLIGFRDWLKEIRERPDWRSPIRRDGSTGPGPFLSACRVEILRKLLTLEKTVGQPLVSDQELRYIQSEWRREFDLTETVFSLACEYGRDIEHDTLDMTELKLPPIEQQVLDDLVAERAVNPDLVDKLLKLVLRDYRDLNIHGSKAALKREIEERIEASLEQDAMVDAPTDTLPDTAP</sequence>
<dbReference type="PANTHER" id="PTHR43196:SF2">
    <property type="entry name" value="PHOSPHOADENOSINE PHOSPHOSULFATE REDUCTASE"/>
    <property type="match status" value="1"/>
</dbReference>
<dbReference type="InterPro" id="IPR050128">
    <property type="entry name" value="Sulfate_adenylyltrnsfr_sub2"/>
</dbReference>
<protein>
    <submittedName>
        <fullName evidence="2">DNA sulfur modification protein DndC</fullName>
    </submittedName>
</protein>
<dbReference type="InterPro" id="IPR017598">
    <property type="entry name" value="SulphurTrfase_DndC"/>
</dbReference>
<dbReference type="NCBIfam" id="TIGR03183">
    <property type="entry name" value="DNA_S_dndC"/>
    <property type="match status" value="1"/>
</dbReference>
<accession>A0A450UWR6</accession>
<proteinExistence type="predicted"/>
<dbReference type="GO" id="GO:0003824">
    <property type="term" value="F:catalytic activity"/>
    <property type="evidence" value="ECO:0007669"/>
    <property type="project" value="InterPro"/>
</dbReference>
<evidence type="ECO:0000259" key="1">
    <source>
        <dbReference type="Pfam" id="PF01507"/>
    </source>
</evidence>
<dbReference type="InterPro" id="IPR002500">
    <property type="entry name" value="PAPS_reduct_dom"/>
</dbReference>
<organism evidence="2">
    <name type="scientific">Candidatus Kentrum sp. LFY</name>
    <dbReference type="NCBI Taxonomy" id="2126342"/>
    <lineage>
        <taxon>Bacteria</taxon>
        <taxon>Pseudomonadati</taxon>
        <taxon>Pseudomonadota</taxon>
        <taxon>Gammaproteobacteria</taxon>
        <taxon>Candidatus Kentrum</taxon>
    </lineage>
</organism>
<dbReference type="Pfam" id="PF01507">
    <property type="entry name" value="PAPS_reduct"/>
    <property type="match status" value="1"/>
</dbReference>
<evidence type="ECO:0000313" key="2">
    <source>
        <dbReference type="EMBL" id="VFJ96984.1"/>
    </source>
</evidence>
<reference evidence="2" key="1">
    <citation type="submission" date="2019-02" db="EMBL/GenBank/DDBJ databases">
        <authorList>
            <person name="Gruber-Vodicka R. H."/>
            <person name="Seah K. B. B."/>
        </authorList>
    </citation>
    <scope>NUCLEOTIDE SEQUENCE</scope>
    <source>
        <strain evidence="2">BECK_M7</strain>
    </source>
</reference>
<dbReference type="EMBL" id="CAADFF010000093">
    <property type="protein sequence ID" value="VFJ96984.1"/>
    <property type="molecule type" value="Genomic_DNA"/>
</dbReference>
<name>A0A450UWR6_9GAMM</name>
<dbReference type="SUPFAM" id="SSF52402">
    <property type="entry name" value="Adenine nucleotide alpha hydrolases-like"/>
    <property type="match status" value="1"/>
</dbReference>